<dbReference type="InterPro" id="IPR010652">
    <property type="entry name" value="DUF1232"/>
</dbReference>
<name>A0A964RKN5_9CLOT</name>
<protein>
    <submittedName>
        <fullName evidence="7">DUF1232 domain-containing protein</fullName>
    </submittedName>
</protein>
<evidence type="ECO:0000256" key="3">
    <source>
        <dbReference type="ARBA" id="ARBA00022989"/>
    </source>
</evidence>
<dbReference type="GO" id="GO:0012505">
    <property type="term" value="C:endomembrane system"/>
    <property type="evidence" value="ECO:0007669"/>
    <property type="project" value="UniProtKB-SubCell"/>
</dbReference>
<keyword evidence="4 5" id="KW-0472">Membrane</keyword>
<evidence type="ECO:0000256" key="1">
    <source>
        <dbReference type="ARBA" id="ARBA00004127"/>
    </source>
</evidence>
<evidence type="ECO:0000313" key="8">
    <source>
        <dbReference type="Proteomes" id="UP000656077"/>
    </source>
</evidence>
<dbReference type="EMBL" id="WSRQ01000009">
    <property type="protein sequence ID" value="MVX63477.1"/>
    <property type="molecule type" value="Genomic_DNA"/>
</dbReference>
<evidence type="ECO:0000313" key="7">
    <source>
        <dbReference type="EMBL" id="MVX63477.1"/>
    </source>
</evidence>
<comment type="caution">
    <text evidence="7">The sequence shown here is derived from an EMBL/GenBank/DDBJ whole genome shotgun (WGS) entry which is preliminary data.</text>
</comment>
<dbReference type="Pfam" id="PF06803">
    <property type="entry name" value="DUF1232"/>
    <property type="match status" value="1"/>
</dbReference>
<feature type="domain" description="DUF1232" evidence="6">
    <location>
        <begin position="43"/>
        <end position="79"/>
    </location>
</feature>
<dbReference type="Proteomes" id="UP000656077">
    <property type="component" value="Unassembled WGS sequence"/>
</dbReference>
<proteinExistence type="predicted"/>
<evidence type="ECO:0000259" key="6">
    <source>
        <dbReference type="Pfam" id="PF06803"/>
    </source>
</evidence>
<accession>A0A964RKN5</accession>
<organism evidence="7 8">
    <name type="scientific">Clostridium chromiireducens</name>
    <dbReference type="NCBI Taxonomy" id="225345"/>
    <lineage>
        <taxon>Bacteria</taxon>
        <taxon>Bacillati</taxon>
        <taxon>Bacillota</taxon>
        <taxon>Clostridia</taxon>
        <taxon>Eubacteriales</taxon>
        <taxon>Clostridiaceae</taxon>
        <taxon>Clostridium</taxon>
    </lineage>
</organism>
<keyword evidence="3 5" id="KW-1133">Transmembrane helix</keyword>
<gene>
    <name evidence="7" type="ORF">GKZ28_07200</name>
</gene>
<dbReference type="RefSeq" id="WP_160358617.1">
    <property type="nucleotide sequence ID" value="NZ_WSRQ01000009.1"/>
</dbReference>
<evidence type="ECO:0000256" key="2">
    <source>
        <dbReference type="ARBA" id="ARBA00022692"/>
    </source>
</evidence>
<dbReference type="AlphaFoldDB" id="A0A964RKN5"/>
<reference evidence="7" key="1">
    <citation type="submission" date="2019-12" db="EMBL/GenBank/DDBJ databases">
        <title>Microbes associate with the intestines of laboratory mice.</title>
        <authorList>
            <person name="Navarre W."/>
            <person name="Wong E."/>
        </authorList>
    </citation>
    <scope>NUCLEOTIDE SEQUENCE</scope>
    <source>
        <strain evidence="7">NM79_F5</strain>
    </source>
</reference>
<keyword evidence="2 5" id="KW-0812">Transmembrane</keyword>
<evidence type="ECO:0000256" key="5">
    <source>
        <dbReference type="SAM" id="Phobius"/>
    </source>
</evidence>
<evidence type="ECO:0000256" key="4">
    <source>
        <dbReference type="ARBA" id="ARBA00023136"/>
    </source>
</evidence>
<feature type="transmembrane region" description="Helical" evidence="5">
    <location>
        <begin position="112"/>
        <end position="130"/>
    </location>
</feature>
<comment type="subcellular location">
    <subcellularLocation>
        <location evidence="1">Endomembrane system</location>
        <topology evidence="1">Multi-pass membrane protein</topology>
    </subcellularLocation>
</comment>
<sequence length="134" mass="15145">MEEESNNQPISWFSKIKKMAKKLKNEVGALYLASERSDVPFHAKAVAILVVGYALSPIDLIPDFIPVVGYIDDLILVPLGISFAIKLIPKDIMDECRIQAEDIFRKGRPKNLFAGGIIIFIWLVLIIYIFKKLI</sequence>